<organism evidence="1 2">
    <name type="scientific">Plectus sambesii</name>
    <dbReference type="NCBI Taxonomy" id="2011161"/>
    <lineage>
        <taxon>Eukaryota</taxon>
        <taxon>Metazoa</taxon>
        <taxon>Ecdysozoa</taxon>
        <taxon>Nematoda</taxon>
        <taxon>Chromadorea</taxon>
        <taxon>Plectida</taxon>
        <taxon>Plectina</taxon>
        <taxon>Plectoidea</taxon>
        <taxon>Plectidae</taxon>
        <taxon>Plectus</taxon>
    </lineage>
</organism>
<accession>A0A914W9G1</accession>
<name>A0A914W9G1_9BILA</name>
<sequence>MKERKMSFLAQHSARLVELVLERREELIDMYKLRAANAARRRKEKWEEVVRIINIEFLDFHCDVHSAHTHWTYHQSAAKSKHATARMVQRGTDDGPPSLVKPLNEAEGRIIDALADTASFSGVPGAALSRRLATLWFLQVLLLQKAR</sequence>
<dbReference type="AlphaFoldDB" id="A0A914W9G1"/>
<evidence type="ECO:0000313" key="2">
    <source>
        <dbReference type="WBParaSite" id="PSAMB.scaffold3337size18682.g21161.t1"/>
    </source>
</evidence>
<dbReference type="Proteomes" id="UP000887566">
    <property type="component" value="Unplaced"/>
</dbReference>
<protein>
    <submittedName>
        <fullName evidence="2">Uncharacterized protein</fullName>
    </submittedName>
</protein>
<reference evidence="2" key="1">
    <citation type="submission" date="2022-11" db="UniProtKB">
        <authorList>
            <consortium name="WormBaseParasite"/>
        </authorList>
    </citation>
    <scope>IDENTIFICATION</scope>
</reference>
<keyword evidence="1" id="KW-1185">Reference proteome</keyword>
<dbReference type="WBParaSite" id="PSAMB.scaffold3337size18682.g21161.t1">
    <property type="protein sequence ID" value="PSAMB.scaffold3337size18682.g21161.t1"/>
    <property type="gene ID" value="PSAMB.scaffold3337size18682.g21161"/>
</dbReference>
<evidence type="ECO:0000313" key="1">
    <source>
        <dbReference type="Proteomes" id="UP000887566"/>
    </source>
</evidence>
<proteinExistence type="predicted"/>